<accession>A0A1M6BZ88</accession>
<dbReference type="AlphaFoldDB" id="A0A1M6BZ88"/>
<dbReference type="STRING" id="1122184.SAMN02745176_00607"/>
<dbReference type="Gene3D" id="3.20.20.450">
    <property type="entry name" value="EAL domain"/>
    <property type="match status" value="1"/>
</dbReference>
<dbReference type="InterPro" id="IPR035919">
    <property type="entry name" value="EAL_sf"/>
</dbReference>
<dbReference type="PANTHER" id="PTHR33121">
    <property type="entry name" value="CYCLIC DI-GMP PHOSPHODIESTERASE PDEF"/>
    <property type="match status" value="1"/>
</dbReference>
<dbReference type="Proteomes" id="UP000184442">
    <property type="component" value="Unassembled WGS sequence"/>
</dbReference>
<dbReference type="EMBL" id="FQZS01000004">
    <property type="protein sequence ID" value="SHI53973.1"/>
    <property type="molecule type" value="Genomic_DNA"/>
</dbReference>
<dbReference type="InterPro" id="IPR050706">
    <property type="entry name" value="Cyclic-di-GMP_PDE-like"/>
</dbReference>
<dbReference type="SUPFAM" id="SSF141868">
    <property type="entry name" value="EAL domain-like"/>
    <property type="match status" value="1"/>
</dbReference>
<dbReference type="PROSITE" id="PS50883">
    <property type="entry name" value="EAL"/>
    <property type="match status" value="1"/>
</dbReference>
<feature type="domain" description="EAL" evidence="1">
    <location>
        <begin position="49"/>
        <end position="303"/>
    </location>
</feature>
<evidence type="ECO:0000259" key="1">
    <source>
        <dbReference type="PROSITE" id="PS50883"/>
    </source>
</evidence>
<dbReference type="RefSeq" id="WP_073024377.1">
    <property type="nucleotide sequence ID" value="NZ_FQZS01000004.1"/>
</dbReference>
<reference evidence="2 3" key="1">
    <citation type="submission" date="2016-11" db="EMBL/GenBank/DDBJ databases">
        <authorList>
            <person name="Jaros S."/>
            <person name="Januszkiewicz K."/>
            <person name="Wedrychowicz H."/>
        </authorList>
    </citation>
    <scope>NUCLEOTIDE SEQUENCE [LARGE SCALE GENOMIC DNA]</scope>
    <source>
        <strain evidence="2 3">DSM 19022</strain>
    </source>
</reference>
<dbReference type="InterPro" id="IPR001633">
    <property type="entry name" value="EAL_dom"/>
</dbReference>
<dbReference type="Pfam" id="PF07238">
    <property type="entry name" value="PilZ"/>
    <property type="match status" value="1"/>
</dbReference>
<gene>
    <name evidence="2" type="ORF">SAMN02745176_00607</name>
</gene>
<evidence type="ECO:0000313" key="3">
    <source>
        <dbReference type="Proteomes" id="UP000184442"/>
    </source>
</evidence>
<dbReference type="GO" id="GO:0071111">
    <property type="term" value="F:cyclic-guanylate-specific phosphodiesterase activity"/>
    <property type="evidence" value="ECO:0007669"/>
    <property type="project" value="InterPro"/>
</dbReference>
<dbReference type="CDD" id="cd01948">
    <property type="entry name" value="EAL"/>
    <property type="match status" value="1"/>
</dbReference>
<keyword evidence="3" id="KW-1185">Reference proteome</keyword>
<dbReference type="GO" id="GO:0035438">
    <property type="term" value="F:cyclic-di-GMP binding"/>
    <property type="evidence" value="ECO:0007669"/>
    <property type="project" value="InterPro"/>
</dbReference>
<protein>
    <submittedName>
        <fullName evidence="2">EAL domain, c-di-GMP-specific phosphodiesterase class I (Or its enzymatically inactive variant)</fullName>
    </submittedName>
</protein>
<dbReference type="PANTHER" id="PTHR33121:SF79">
    <property type="entry name" value="CYCLIC DI-GMP PHOSPHODIESTERASE PDED-RELATED"/>
    <property type="match status" value="1"/>
</dbReference>
<sequence>MVLYAKKSSSRFFRNNDGTMEKSEYDIGSNGEEHRASMQIGLSSQSFRDNILRNDLHYAVEKNQMRVFYQPIVNLQSGDILAVEALVRWKHPDWGLILPEEFIQLAEETRLMGDIDKWVLQEVCKNYRRWLDKGLPAIKVAVNFSGIQFLEEDFANNIKDIINGHKLDPKFLIVEVTENIFLESTDKLSSNIEALKALGIKIALNNFGAGFSSFQYISYFKPDIIKLNGSFIKDVPSNNINSAIVESVIHLTKKLKVKMVVEGIEKWDQLYYLKYMNCYAGQGYIYSNVLDLEDMERVLARKKCKPLIVNFREEVLKENRCNFFRIKLPFSLEATMEIWEVKGNKVNAGSTKVLIKDIGPGGLCFASDIKLPVKNYIILQFTFNLLEKEIKVKGYITRTREIRSNYIEYGVEFVMDENERVELIKILNQVQIKMKKNAL</sequence>
<organism evidence="2 3">
    <name type="scientific">Lutispora thermophila DSM 19022</name>
    <dbReference type="NCBI Taxonomy" id="1122184"/>
    <lineage>
        <taxon>Bacteria</taxon>
        <taxon>Bacillati</taxon>
        <taxon>Bacillota</taxon>
        <taxon>Clostridia</taxon>
        <taxon>Lutisporales</taxon>
        <taxon>Lutisporaceae</taxon>
        <taxon>Lutispora</taxon>
    </lineage>
</organism>
<dbReference type="SMART" id="SM00052">
    <property type="entry name" value="EAL"/>
    <property type="match status" value="1"/>
</dbReference>
<evidence type="ECO:0000313" key="2">
    <source>
        <dbReference type="EMBL" id="SHI53973.1"/>
    </source>
</evidence>
<dbReference type="InterPro" id="IPR009875">
    <property type="entry name" value="PilZ_domain"/>
</dbReference>
<dbReference type="Pfam" id="PF00563">
    <property type="entry name" value="EAL"/>
    <property type="match status" value="1"/>
</dbReference>
<dbReference type="OrthoDB" id="9762141at2"/>
<proteinExistence type="predicted"/>
<name>A0A1M6BZ88_9FIRM</name>